<gene>
    <name evidence="1" type="ORF">EDF85_4316</name>
</gene>
<dbReference type="GeneID" id="87483588"/>
<evidence type="ECO:0000313" key="1">
    <source>
        <dbReference type="EMBL" id="ROQ46476.1"/>
    </source>
</evidence>
<dbReference type="Gene3D" id="3.40.50.300">
    <property type="entry name" value="P-loop containing nucleotide triphosphate hydrolases"/>
    <property type="match status" value="1"/>
</dbReference>
<sequence length="518" mass="59379">MLTSIEQDGHVLHLRTRESFNLFDIDSVSLIIGPNGSGKSRFLQRTVEQFASRRLPDFGSDCQLVFNYVDQRKPQDWGVVYYTPVQNRIAFRAQKHFVDASQRREQDLLQLYEHREIIESFGLKINLLVKLRADEKKVGDFLALALVEDEKGRYASKRHQPQLRSIRDLKARLERFSDFNGDQRELTYLQNQYKRELSLLSGYVLDDLRTREPAASNVLTALCATFHHMQKQNYDILSYIALIDEHLPSSYFQHIDPGSLQQKKHVGSRRLFRYILERLDNFAFEKGPRGVYQYALTNEQERLHFASDREGPFEMVLPGMSSGQWAIFNQIISLYEAIKRLAAPPAGNRASPREPITKLLVLIDEGDAFLHLAWQRKYIWQMNKFLSECKHTFGLTLLQLIIASHSPLLASDVPGEFVCQLNLEDHAQNKGRAASNDDFIEPDTTSPSFAAPLHAILNRSFGAVTIGEFAVRRINAAIAALKAGTYGPQEKYLISVVDDPIIQRELQRLVPHTEHQSQ</sequence>
<organism evidence="1 2">
    <name type="scientific">Pseudomonas putida</name>
    <name type="common">Arthrobacter siderocapsulatus</name>
    <dbReference type="NCBI Taxonomy" id="303"/>
    <lineage>
        <taxon>Bacteria</taxon>
        <taxon>Pseudomonadati</taxon>
        <taxon>Pseudomonadota</taxon>
        <taxon>Gammaproteobacteria</taxon>
        <taxon>Pseudomonadales</taxon>
        <taxon>Pseudomonadaceae</taxon>
        <taxon>Pseudomonas</taxon>
    </lineage>
</organism>
<comment type="caution">
    <text evidence="1">The sequence shown here is derived from an EMBL/GenBank/DDBJ whole genome shotgun (WGS) entry which is preliminary data.</text>
</comment>
<reference evidence="1 2" key="1">
    <citation type="submission" date="2018-11" db="EMBL/GenBank/DDBJ databases">
        <title>Genomic analyses of the natural microbiome of Caenorhabditis elegans.</title>
        <authorList>
            <person name="Samuel B."/>
        </authorList>
    </citation>
    <scope>NUCLEOTIDE SEQUENCE [LARGE SCALE GENOMIC DNA]</scope>
    <source>
        <strain evidence="1 2">BIGb0473</strain>
    </source>
</reference>
<accession>A0A9X8HIF2</accession>
<protein>
    <submittedName>
        <fullName evidence="1">AbiEii toxin of type IV toxin-antitoxin system</fullName>
    </submittedName>
</protein>
<evidence type="ECO:0000313" key="2">
    <source>
        <dbReference type="Proteomes" id="UP000269115"/>
    </source>
</evidence>
<dbReference type="SUPFAM" id="SSF52540">
    <property type="entry name" value="P-loop containing nucleoside triphosphate hydrolases"/>
    <property type="match status" value="1"/>
</dbReference>
<dbReference type="EMBL" id="RJUR01000016">
    <property type="protein sequence ID" value="ROQ46476.1"/>
    <property type="molecule type" value="Genomic_DNA"/>
</dbReference>
<dbReference type="Proteomes" id="UP000269115">
    <property type="component" value="Unassembled WGS sequence"/>
</dbReference>
<name>A0A9X8HIF2_PSEPU</name>
<dbReference type="AlphaFoldDB" id="A0A9X8HIF2"/>
<proteinExistence type="predicted"/>
<dbReference type="InterPro" id="IPR027417">
    <property type="entry name" value="P-loop_NTPase"/>
</dbReference>
<dbReference type="RefSeq" id="WP_185061955.1">
    <property type="nucleotide sequence ID" value="NZ_RJUR01000016.1"/>
</dbReference>